<dbReference type="InParanoid" id="A0A7J7CDW4"/>
<keyword evidence="3" id="KW-1185">Reference proteome</keyword>
<organism evidence="2 3">
    <name type="scientific">Tripterygium wilfordii</name>
    <name type="common">Thunder God vine</name>
    <dbReference type="NCBI Taxonomy" id="458696"/>
    <lineage>
        <taxon>Eukaryota</taxon>
        <taxon>Viridiplantae</taxon>
        <taxon>Streptophyta</taxon>
        <taxon>Embryophyta</taxon>
        <taxon>Tracheophyta</taxon>
        <taxon>Spermatophyta</taxon>
        <taxon>Magnoliopsida</taxon>
        <taxon>eudicotyledons</taxon>
        <taxon>Gunneridae</taxon>
        <taxon>Pentapetalae</taxon>
        <taxon>rosids</taxon>
        <taxon>fabids</taxon>
        <taxon>Celastrales</taxon>
        <taxon>Celastraceae</taxon>
        <taxon>Tripterygium</taxon>
    </lineage>
</organism>
<evidence type="ECO:0000256" key="1">
    <source>
        <dbReference type="SAM" id="MobiDB-lite"/>
    </source>
</evidence>
<evidence type="ECO:0000313" key="3">
    <source>
        <dbReference type="Proteomes" id="UP000593562"/>
    </source>
</evidence>
<accession>A0A7J7CDW4</accession>
<protein>
    <submittedName>
        <fullName evidence="2">Putative 4-hydroxy-tetrahydrodipicolinate reductase 3 chloroplastic-like isoform X2</fullName>
    </submittedName>
</protein>
<gene>
    <name evidence="2" type="ORF">HS088_TW18G01023</name>
</gene>
<feature type="region of interest" description="Disordered" evidence="1">
    <location>
        <begin position="66"/>
        <end position="91"/>
    </location>
</feature>
<dbReference type="EMBL" id="JAAARO010000018">
    <property type="protein sequence ID" value="KAF5732329.1"/>
    <property type="molecule type" value="Genomic_DNA"/>
</dbReference>
<sequence length="91" mass="9797">MEEPMEIPRINDLTMVLGSISQATTFRMKSVVYVPRIKPDRVTALSTFCGKASMVSPGCAKSMSGLSGGTNTVSRIHTPPASHPFSFIPLQ</sequence>
<dbReference type="Proteomes" id="UP000593562">
    <property type="component" value="Unassembled WGS sequence"/>
</dbReference>
<proteinExistence type="predicted"/>
<evidence type="ECO:0000313" key="2">
    <source>
        <dbReference type="EMBL" id="KAF5732329.1"/>
    </source>
</evidence>
<name>A0A7J7CDW4_TRIWF</name>
<dbReference type="AlphaFoldDB" id="A0A7J7CDW4"/>
<reference evidence="2 3" key="1">
    <citation type="journal article" date="2020" name="Nat. Commun.">
        <title>Genome of Tripterygium wilfordii and identification of cytochrome P450 involved in triptolide biosynthesis.</title>
        <authorList>
            <person name="Tu L."/>
            <person name="Su P."/>
            <person name="Zhang Z."/>
            <person name="Gao L."/>
            <person name="Wang J."/>
            <person name="Hu T."/>
            <person name="Zhou J."/>
            <person name="Zhang Y."/>
            <person name="Zhao Y."/>
            <person name="Liu Y."/>
            <person name="Song Y."/>
            <person name="Tong Y."/>
            <person name="Lu Y."/>
            <person name="Yang J."/>
            <person name="Xu C."/>
            <person name="Jia M."/>
            <person name="Peters R.J."/>
            <person name="Huang L."/>
            <person name="Gao W."/>
        </authorList>
    </citation>
    <scope>NUCLEOTIDE SEQUENCE [LARGE SCALE GENOMIC DNA]</scope>
    <source>
        <strain evidence="3">cv. XIE 37</strain>
        <tissue evidence="2">Leaf</tissue>
    </source>
</reference>
<comment type="caution">
    <text evidence="2">The sequence shown here is derived from an EMBL/GenBank/DDBJ whole genome shotgun (WGS) entry which is preliminary data.</text>
</comment>